<reference evidence="4" key="1">
    <citation type="journal article" date="2022" name="Int. J. Mol. Sci.">
        <title>Draft Genome of Tanacetum Coccineum: Genomic Comparison of Closely Related Tanacetum-Family Plants.</title>
        <authorList>
            <person name="Yamashiro T."/>
            <person name="Shiraishi A."/>
            <person name="Nakayama K."/>
            <person name="Satake H."/>
        </authorList>
    </citation>
    <scope>NUCLEOTIDE SEQUENCE</scope>
</reference>
<accession>A0ABQ5BVD7</accession>
<feature type="domain" description="Integrase catalytic" evidence="3">
    <location>
        <begin position="508"/>
        <end position="603"/>
    </location>
</feature>
<dbReference type="SUPFAM" id="SSF53098">
    <property type="entry name" value="Ribonuclease H-like"/>
    <property type="match status" value="1"/>
</dbReference>
<evidence type="ECO:0000259" key="3">
    <source>
        <dbReference type="PROSITE" id="PS50994"/>
    </source>
</evidence>
<gene>
    <name evidence="4" type="ORF">Tco_0877422</name>
</gene>
<dbReference type="Gene3D" id="3.30.420.10">
    <property type="entry name" value="Ribonuclease H-like superfamily/Ribonuclease H"/>
    <property type="match status" value="1"/>
</dbReference>
<dbReference type="InterPro" id="IPR013103">
    <property type="entry name" value="RVT_2"/>
</dbReference>
<comment type="caution">
    <text evidence="4">The sequence shown here is derived from an EMBL/GenBank/DDBJ whole genome shotgun (WGS) entry which is preliminary data.</text>
</comment>
<dbReference type="EMBL" id="BQNB010013660">
    <property type="protein sequence ID" value="GJT18716.1"/>
    <property type="molecule type" value="Genomic_DNA"/>
</dbReference>
<dbReference type="PANTHER" id="PTHR11439:SF483">
    <property type="entry name" value="PEPTIDE SYNTHASE GLIP-LIKE, PUTATIVE (AFU_ORTHOLOGUE AFUA_3G12920)-RELATED"/>
    <property type="match status" value="1"/>
</dbReference>
<evidence type="ECO:0000256" key="2">
    <source>
        <dbReference type="SAM" id="MobiDB-lite"/>
    </source>
</evidence>
<dbReference type="Pfam" id="PF25597">
    <property type="entry name" value="SH3_retrovirus"/>
    <property type="match status" value="1"/>
</dbReference>
<dbReference type="Proteomes" id="UP001151760">
    <property type="component" value="Unassembled WGS sequence"/>
</dbReference>
<protein>
    <submittedName>
        <fullName evidence="4">Retrovirus-related pol polyprotein from transposon TNT 1-94</fullName>
    </submittedName>
</protein>
<feature type="coiled-coil region" evidence="1">
    <location>
        <begin position="25"/>
        <end position="74"/>
    </location>
</feature>
<dbReference type="Pfam" id="PF07727">
    <property type="entry name" value="RVT_2"/>
    <property type="match status" value="1"/>
</dbReference>
<feature type="compositionally biased region" description="Polar residues" evidence="2">
    <location>
        <begin position="214"/>
        <end position="230"/>
    </location>
</feature>
<dbReference type="InterPro" id="IPR057670">
    <property type="entry name" value="SH3_retrovirus"/>
</dbReference>
<sequence>MIRELKEKITRLTEKNSDADPTLDLKALVSQNKDLTAKVKQHYKELYDSIKITRAKTTDQNNSLLSEIENLKAQLKDNSKCNNSLLSEIENLKAQLKDNSKCVTIPDRYPIDVEPIPPRLKKNQEVHLHYIKHLKKNVETLREIVEEAKVKRLLDTSLAFACRYTKHSQELLEYVIGTCPKDFSPRDKQNASTTSLRKKRVTFVEPCETLTHNTPAQVEQQKINSTNTPGIPSIGVKGASAASRSKPRSNTKKDRTLPAKSALKQVEAHSRMNKSNEKQKNHVDSSICYKRTVINSNSNTSCKTCNKCLISVNHDQCAVSSEMFVKQSPATKAWHWPLTRNTPPKVLPTKQWKPTGRLIPLGRQCPLVRSTTLKSDCMLPDPQETISLVVQIVLWYLDSGCSKHMTGDRSRLRNFVKKFIKTVEGLGHNLFYVGQFCDSDLEVAFRKHTCFVRDLDGVDLIKGSRGMNLYTISVEDMMRSSPICLLSKASKNKSWLWHLGLNKTVWFVRTDNGTEFVNKYLTDYYESIGITHEKIVPRTPQQNGVVERQNRTLVEAARTMLIFSKAPLFLWAEAVATACYTQNRSLIHTLHDKTPYELVHDKKPDLSFLCVFGALCYPTNDSEDLGKLKAKADIGFFVGYAPNRKGYRIYNKRTRQIMETIHVTFDELTGQTAPVHFSPGPAPNLLMPGPISSGLVPNPAPAIPYVPPTNKELEILFQPMFDEYFEHPPATRLVPPAPAAQVPAAPVPVNQTGPSVSISVNTDAPLEIYSPSSSDHQSSSVHIGVAAKQSIEVNPFAPADPEPFWTDSHPIDNIIGNPSRPVSTRKQLATDALWCFYNSILSKVEPKNFQSAVTEDCWFQAMQDEIHEFDRLDVWELVPPPDCAKIIALKWIYKVKLDEYGDVLKNKARVVAKGFRQEEGLDFEESFAPVARLEAIRIFLANAASKNMTVYQMDVKTAFLNGELKEEVYVSQPEGFVDPDRPHYVYRLKKALYGLKQAPRAWYDTLSKFLLSQGFSKGVVDPTLFIRKTGKHTLHVQIYVDDIIFASTDPRDCDRFSNEMSSKFQMSMMGQISFFLGLQISQNPRGIFINQSKYAKEIIKKFDLHNSDPVDTPMVDRTKLDEDLSGIPVDQTRYRGMIGCLMYLTASRPDLVFAVCMCARYQSKPTKKHLEAVKRVFRYIQGTINMGLWYPKDTAMALTAYADADHAGCQDTRRSTSGSAQLLGDKLVSWSSKKQTSTSISSTEAEYIAMSGYCAQTLWMRSQLSDYGFAYNHVPLYCDNKSAITLCCNNVQHSRAKHIDISHHFIREQVKKGVVELYFVRTEYQLANIFTKALPRERFEFILPRLGMKCMSPETLKRLQDDKDE</sequence>
<dbReference type="SUPFAM" id="SSF56672">
    <property type="entry name" value="DNA/RNA polymerases"/>
    <property type="match status" value="1"/>
</dbReference>
<dbReference type="InterPro" id="IPR043502">
    <property type="entry name" value="DNA/RNA_pol_sf"/>
</dbReference>
<keyword evidence="5" id="KW-1185">Reference proteome</keyword>
<proteinExistence type="predicted"/>
<evidence type="ECO:0000256" key="1">
    <source>
        <dbReference type="SAM" id="Coils"/>
    </source>
</evidence>
<evidence type="ECO:0000313" key="4">
    <source>
        <dbReference type="EMBL" id="GJT18716.1"/>
    </source>
</evidence>
<name>A0ABQ5BVD7_9ASTR</name>
<reference evidence="4" key="2">
    <citation type="submission" date="2022-01" db="EMBL/GenBank/DDBJ databases">
        <authorList>
            <person name="Yamashiro T."/>
            <person name="Shiraishi A."/>
            <person name="Satake H."/>
            <person name="Nakayama K."/>
        </authorList>
    </citation>
    <scope>NUCLEOTIDE SEQUENCE</scope>
</reference>
<dbReference type="InterPro" id="IPR001584">
    <property type="entry name" value="Integrase_cat-core"/>
</dbReference>
<evidence type="ECO:0000313" key="5">
    <source>
        <dbReference type="Proteomes" id="UP001151760"/>
    </source>
</evidence>
<dbReference type="PANTHER" id="PTHR11439">
    <property type="entry name" value="GAG-POL-RELATED RETROTRANSPOSON"/>
    <property type="match status" value="1"/>
</dbReference>
<dbReference type="CDD" id="cd09272">
    <property type="entry name" value="RNase_HI_RT_Ty1"/>
    <property type="match status" value="1"/>
</dbReference>
<dbReference type="InterPro" id="IPR036397">
    <property type="entry name" value="RNaseH_sf"/>
</dbReference>
<organism evidence="4 5">
    <name type="scientific">Tanacetum coccineum</name>
    <dbReference type="NCBI Taxonomy" id="301880"/>
    <lineage>
        <taxon>Eukaryota</taxon>
        <taxon>Viridiplantae</taxon>
        <taxon>Streptophyta</taxon>
        <taxon>Embryophyta</taxon>
        <taxon>Tracheophyta</taxon>
        <taxon>Spermatophyta</taxon>
        <taxon>Magnoliopsida</taxon>
        <taxon>eudicotyledons</taxon>
        <taxon>Gunneridae</taxon>
        <taxon>Pentapetalae</taxon>
        <taxon>asterids</taxon>
        <taxon>campanulids</taxon>
        <taxon>Asterales</taxon>
        <taxon>Asteraceae</taxon>
        <taxon>Asteroideae</taxon>
        <taxon>Anthemideae</taxon>
        <taxon>Anthemidinae</taxon>
        <taxon>Tanacetum</taxon>
    </lineage>
</organism>
<feature type="region of interest" description="Disordered" evidence="2">
    <location>
        <begin position="214"/>
        <end position="261"/>
    </location>
</feature>
<dbReference type="PROSITE" id="PS50994">
    <property type="entry name" value="INTEGRASE"/>
    <property type="match status" value="1"/>
</dbReference>
<dbReference type="InterPro" id="IPR012337">
    <property type="entry name" value="RNaseH-like_sf"/>
</dbReference>
<keyword evidence="1" id="KW-0175">Coiled coil</keyword>